<keyword evidence="6" id="KW-1185">Reference proteome</keyword>
<protein>
    <submittedName>
        <fullName evidence="5">RNA polymerase I and III subunit D</fullName>
    </submittedName>
</protein>
<name>A0A8C8DDX0_9TELE</name>
<dbReference type="InterPro" id="IPR036603">
    <property type="entry name" value="RBP11-like"/>
</dbReference>
<organism evidence="5 6">
    <name type="scientific">Oryzias sinensis</name>
    <name type="common">Chinese medaka</name>
    <dbReference type="NCBI Taxonomy" id="183150"/>
    <lineage>
        <taxon>Eukaryota</taxon>
        <taxon>Metazoa</taxon>
        <taxon>Chordata</taxon>
        <taxon>Craniata</taxon>
        <taxon>Vertebrata</taxon>
        <taxon>Euteleostomi</taxon>
        <taxon>Actinopterygii</taxon>
        <taxon>Neopterygii</taxon>
        <taxon>Teleostei</taxon>
        <taxon>Neoteleostei</taxon>
        <taxon>Acanthomorphata</taxon>
        <taxon>Ovalentaria</taxon>
        <taxon>Atherinomorphae</taxon>
        <taxon>Beloniformes</taxon>
        <taxon>Adrianichthyidae</taxon>
        <taxon>Oryziinae</taxon>
        <taxon>Oryzias</taxon>
    </lineage>
</organism>
<evidence type="ECO:0000256" key="3">
    <source>
        <dbReference type="SAM" id="MobiDB-lite"/>
    </source>
</evidence>
<evidence type="ECO:0000313" key="6">
    <source>
        <dbReference type="Proteomes" id="UP000694383"/>
    </source>
</evidence>
<dbReference type="GO" id="GO:0046983">
    <property type="term" value="F:protein dimerization activity"/>
    <property type="evidence" value="ECO:0007669"/>
    <property type="project" value="InterPro"/>
</dbReference>
<feature type="domain" description="DNA-directed RNA polymerase RBP11-like dimerisation" evidence="4">
    <location>
        <begin position="23"/>
        <end position="46"/>
    </location>
</feature>
<evidence type="ECO:0000256" key="1">
    <source>
        <dbReference type="ARBA" id="ARBA00022478"/>
    </source>
</evidence>
<keyword evidence="1" id="KW-0240">DNA-directed RNA polymerase</keyword>
<reference evidence="5" key="1">
    <citation type="submission" date="2025-08" db="UniProtKB">
        <authorList>
            <consortium name="Ensembl"/>
        </authorList>
    </citation>
    <scope>IDENTIFICATION</scope>
</reference>
<reference evidence="5" key="2">
    <citation type="submission" date="2025-09" db="UniProtKB">
        <authorList>
            <consortium name="Ensembl"/>
        </authorList>
    </citation>
    <scope>IDENTIFICATION</scope>
</reference>
<evidence type="ECO:0000259" key="4">
    <source>
        <dbReference type="Pfam" id="PF13656"/>
    </source>
</evidence>
<accession>A0A8C8DDX0</accession>
<dbReference type="GO" id="GO:0006351">
    <property type="term" value="P:DNA-templated transcription"/>
    <property type="evidence" value="ECO:0007669"/>
    <property type="project" value="InterPro"/>
</dbReference>
<feature type="region of interest" description="Disordered" evidence="3">
    <location>
        <begin position="47"/>
        <end position="85"/>
    </location>
</feature>
<evidence type="ECO:0000313" key="5">
    <source>
        <dbReference type="Ensembl" id="ENSOSIP00000002261.1"/>
    </source>
</evidence>
<dbReference type="AlphaFoldDB" id="A0A8C8DDX0"/>
<keyword evidence="2" id="KW-0804">Transcription</keyword>
<evidence type="ECO:0000256" key="2">
    <source>
        <dbReference type="ARBA" id="ARBA00023163"/>
    </source>
</evidence>
<dbReference type="Proteomes" id="UP000694383">
    <property type="component" value="Unplaced"/>
</dbReference>
<feature type="compositionally biased region" description="Low complexity" evidence="3">
    <location>
        <begin position="51"/>
        <end position="62"/>
    </location>
</feature>
<proteinExistence type="predicted"/>
<dbReference type="SUPFAM" id="SSF55257">
    <property type="entry name" value="RBP11-like subunits of RNA polymerase"/>
    <property type="match status" value="1"/>
</dbReference>
<dbReference type="InterPro" id="IPR009025">
    <property type="entry name" value="RBP11-like_dimer"/>
</dbReference>
<dbReference type="Ensembl" id="ENSOSIT00000002414.1">
    <property type="protein sequence ID" value="ENSOSIP00000002261.1"/>
    <property type="gene ID" value="ENSOSIG00000001236.1"/>
</dbReference>
<dbReference type="GO" id="GO:0000428">
    <property type="term" value="C:DNA-directed RNA polymerase complex"/>
    <property type="evidence" value="ECO:0007669"/>
    <property type="project" value="UniProtKB-KW"/>
</dbReference>
<sequence>MAGDGEKKPKLEMVQADGAQEDCVTFVMHDEDHTLGNSLRYMIMKKGSSGRGAAAEGSERSSPSLSARPQHLPGTAMPPFPRVRLPPSVKAEERKEEFGGWTAPFLGLWVRLRTSLTRTMKGGLEMVEPGKGQSWN</sequence>
<dbReference type="GeneTree" id="ENSGT00550000075160"/>
<dbReference type="Gene3D" id="3.30.1360.10">
    <property type="entry name" value="RNA polymerase, RBP11-like subunit"/>
    <property type="match status" value="1"/>
</dbReference>
<dbReference type="Pfam" id="PF13656">
    <property type="entry name" value="RNA_pol_L_2"/>
    <property type="match status" value="1"/>
</dbReference>